<dbReference type="EMBL" id="FNTT01000002">
    <property type="protein sequence ID" value="SEE68977.1"/>
    <property type="molecule type" value="Genomic_DNA"/>
</dbReference>
<feature type="chain" id="PRO_5045266686" evidence="1">
    <location>
        <begin position="23"/>
        <end position="57"/>
    </location>
</feature>
<gene>
    <name evidence="2" type="ORF">SAMN04490188_5150</name>
</gene>
<evidence type="ECO:0000313" key="3">
    <source>
        <dbReference type="Proteomes" id="UP000183915"/>
    </source>
</evidence>
<name>A0ABY0ZHC8_9PSED</name>
<comment type="caution">
    <text evidence="2">The sequence shown here is derived from an EMBL/GenBank/DDBJ whole genome shotgun (WGS) entry which is preliminary data.</text>
</comment>
<feature type="signal peptide" evidence="1">
    <location>
        <begin position="1"/>
        <end position="22"/>
    </location>
</feature>
<dbReference type="RefSeq" id="WP_156331371.1">
    <property type="nucleotide sequence ID" value="NZ_FNTT01000002.1"/>
</dbReference>
<dbReference type="Proteomes" id="UP000183915">
    <property type="component" value="Unassembled WGS sequence"/>
</dbReference>
<evidence type="ECO:0000313" key="2">
    <source>
        <dbReference type="EMBL" id="SEE68977.1"/>
    </source>
</evidence>
<sequence>MKTIKTVVTFAFIAALTTAVLAFWPASPPALNATACPHPSTACAQQLVMTYGWPRLN</sequence>
<organism evidence="2 3">
    <name type="scientific">Pseudomonas kilonensis</name>
    <dbReference type="NCBI Taxonomy" id="132476"/>
    <lineage>
        <taxon>Bacteria</taxon>
        <taxon>Pseudomonadati</taxon>
        <taxon>Pseudomonadota</taxon>
        <taxon>Gammaproteobacteria</taxon>
        <taxon>Pseudomonadales</taxon>
        <taxon>Pseudomonadaceae</taxon>
        <taxon>Pseudomonas</taxon>
    </lineage>
</organism>
<evidence type="ECO:0000256" key="1">
    <source>
        <dbReference type="SAM" id="SignalP"/>
    </source>
</evidence>
<keyword evidence="1" id="KW-0732">Signal</keyword>
<accession>A0ABY0ZHC8</accession>
<reference evidence="2 3" key="1">
    <citation type="submission" date="2016-10" db="EMBL/GenBank/DDBJ databases">
        <authorList>
            <person name="Varghese N."/>
            <person name="Submissions S."/>
        </authorList>
    </citation>
    <scope>NUCLEOTIDE SEQUENCE [LARGE SCALE GENOMIC DNA]</scope>
    <source>
        <strain evidence="2 3">BS3780</strain>
    </source>
</reference>
<protein>
    <submittedName>
        <fullName evidence="2">Uncharacterized protein</fullName>
    </submittedName>
</protein>
<keyword evidence="3" id="KW-1185">Reference proteome</keyword>
<proteinExistence type="predicted"/>